<feature type="compositionally biased region" description="Polar residues" evidence="1">
    <location>
        <begin position="285"/>
        <end position="296"/>
    </location>
</feature>
<evidence type="ECO:0000313" key="3">
    <source>
        <dbReference type="Proteomes" id="UP000017861"/>
    </source>
</evidence>
<dbReference type="AlphaFoldDB" id="V5AYG7"/>
<proteinExistence type="predicted"/>
<evidence type="ECO:0000256" key="1">
    <source>
        <dbReference type="SAM" id="MobiDB-lite"/>
    </source>
</evidence>
<dbReference type="OrthoDB" id="10552134at2759"/>
<feature type="region of interest" description="Disordered" evidence="1">
    <location>
        <begin position="32"/>
        <end position="68"/>
    </location>
</feature>
<protein>
    <submittedName>
        <fullName evidence="2">Uncharacterized protein</fullName>
    </submittedName>
</protein>
<feature type="region of interest" description="Disordered" evidence="1">
    <location>
        <begin position="272"/>
        <end position="296"/>
    </location>
</feature>
<dbReference type="VEuPathDB" id="TriTrypDB:TCDM_12434"/>
<feature type="compositionally biased region" description="Basic residues" evidence="1">
    <location>
        <begin position="40"/>
        <end position="53"/>
    </location>
</feature>
<gene>
    <name evidence="2" type="ORF">TCDM_12434</name>
</gene>
<dbReference type="Proteomes" id="UP000017861">
    <property type="component" value="Unassembled WGS sequence"/>
</dbReference>
<evidence type="ECO:0000313" key="2">
    <source>
        <dbReference type="EMBL" id="ESS57138.1"/>
    </source>
</evidence>
<organism evidence="2 3">
    <name type="scientific">Trypanosoma cruzi Dm28c</name>
    <dbReference type="NCBI Taxonomy" id="1416333"/>
    <lineage>
        <taxon>Eukaryota</taxon>
        <taxon>Discoba</taxon>
        <taxon>Euglenozoa</taxon>
        <taxon>Kinetoplastea</taxon>
        <taxon>Metakinetoplastina</taxon>
        <taxon>Trypanosomatida</taxon>
        <taxon>Trypanosomatidae</taxon>
        <taxon>Trypanosoma</taxon>
        <taxon>Schizotrypanum</taxon>
    </lineage>
</organism>
<sequence length="296" mass="32218">MSTSGMCPHTVDGQAHSAAGWAGGRQSAARWSTRSCGAHVGKRFRRRQRRAGHRSQGGTAPPTQRVPCDPQSACRTVEEWAGVASRLCAVPPLGDRCPGQHQEQSPRHTDRRLSRGGRAFLFLLGTLSVPSPHCSEEVHVPGMDAVLREGSWLVCQRPHCVEYRSVMGKYKIHRVTSLHQGKQHNPNLLSNAVSHGRWATRGASIAERESVSSSIRVGDWDIPRQGGMRCLTTFSIARQSALYEHARPPAAARCTSTGKSFVVLESYNSAADPDASAARYEGPSAHNSKSQSPKEE</sequence>
<name>V5AYG7_TRYCR</name>
<comment type="caution">
    <text evidence="2">The sequence shown here is derived from an EMBL/GenBank/DDBJ whole genome shotgun (WGS) entry which is preliminary data.</text>
</comment>
<accession>V5AYG7</accession>
<dbReference type="EMBL" id="AYLP01000578">
    <property type="protein sequence ID" value="ESS57138.1"/>
    <property type="molecule type" value="Genomic_DNA"/>
</dbReference>
<reference evidence="2 3" key="1">
    <citation type="journal article" date="2014" name="Genome Announc.">
        <title>Trypanosoma cruzi Clone Dm28c Draft Genome Sequence.</title>
        <authorList>
            <person name="Grisard E.C."/>
            <person name="Teixeira S.M."/>
            <person name="de Almeida L.G."/>
            <person name="Stoco P.H."/>
            <person name="Gerber A.L."/>
            <person name="Talavera-Lopez C."/>
            <person name="Lima O.C."/>
            <person name="Andersson B."/>
            <person name="de Vasconcelos A.T."/>
        </authorList>
    </citation>
    <scope>NUCLEOTIDE SEQUENCE [LARGE SCALE GENOMIC DNA]</scope>
    <source>
        <strain evidence="2 3">Dm28c</strain>
    </source>
</reference>